<dbReference type="InterPro" id="IPR012476">
    <property type="entry name" value="GLE1"/>
</dbReference>
<protein>
    <recommendedName>
        <fullName evidence="9">mRNA export factor GLE1</fullName>
    </recommendedName>
    <alternativeName>
        <fullName evidence="10">Nucleoporin GLE1</fullName>
    </alternativeName>
</protein>
<keyword evidence="3" id="KW-0813">Transport</keyword>
<dbReference type="GeneID" id="18935608"/>
<accession>F4RX82</accession>
<dbReference type="PANTHER" id="PTHR12960">
    <property type="entry name" value="GLE-1-RELATED"/>
    <property type="match status" value="1"/>
</dbReference>
<reference evidence="14" key="1">
    <citation type="journal article" date="2011" name="Proc. Natl. Acad. Sci. U.S.A.">
        <title>Obligate biotrophy features unraveled by the genomic analysis of rust fungi.</title>
        <authorList>
            <person name="Duplessis S."/>
            <person name="Cuomo C.A."/>
            <person name="Lin Y.-C."/>
            <person name="Aerts A."/>
            <person name="Tisserant E."/>
            <person name="Veneault-Fourrey C."/>
            <person name="Joly D.L."/>
            <person name="Hacquard S."/>
            <person name="Amselem J."/>
            <person name="Cantarel B.L."/>
            <person name="Chiu R."/>
            <person name="Coutinho P.M."/>
            <person name="Feau N."/>
            <person name="Field M."/>
            <person name="Frey P."/>
            <person name="Gelhaye E."/>
            <person name="Goldberg J."/>
            <person name="Grabherr M.G."/>
            <person name="Kodira C.D."/>
            <person name="Kohler A."/>
            <person name="Kuees U."/>
            <person name="Lindquist E.A."/>
            <person name="Lucas S.M."/>
            <person name="Mago R."/>
            <person name="Mauceli E."/>
            <person name="Morin E."/>
            <person name="Murat C."/>
            <person name="Pangilinan J.L."/>
            <person name="Park R."/>
            <person name="Pearson M."/>
            <person name="Quesneville H."/>
            <person name="Rouhier N."/>
            <person name="Sakthikumar S."/>
            <person name="Salamov A.A."/>
            <person name="Schmutz J."/>
            <person name="Selles B."/>
            <person name="Shapiro H."/>
            <person name="Tanguay P."/>
            <person name="Tuskan G.A."/>
            <person name="Henrissat B."/>
            <person name="Van de Peer Y."/>
            <person name="Rouze P."/>
            <person name="Ellis J.G."/>
            <person name="Dodds P.N."/>
            <person name="Schein J.E."/>
            <person name="Zhong S."/>
            <person name="Hamelin R.C."/>
            <person name="Grigoriev I.V."/>
            <person name="Szabo L.J."/>
            <person name="Martin F."/>
        </authorList>
    </citation>
    <scope>NUCLEOTIDE SEQUENCE [LARGE SCALE GENOMIC DNA]</scope>
    <source>
        <strain evidence="14">98AG31 / pathotype 3-4-7</strain>
    </source>
</reference>
<name>F4RX82_MELLP</name>
<evidence type="ECO:0000256" key="3">
    <source>
        <dbReference type="ARBA" id="ARBA00022448"/>
    </source>
</evidence>
<dbReference type="InterPro" id="IPR038506">
    <property type="entry name" value="GLE1-like_sf"/>
</dbReference>
<feature type="compositionally biased region" description="Basic and acidic residues" evidence="12">
    <location>
        <begin position="73"/>
        <end position="82"/>
    </location>
</feature>
<evidence type="ECO:0000256" key="4">
    <source>
        <dbReference type="ARBA" id="ARBA00022816"/>
    </source>
</evidence>
<comment type="subcellular location">
    <subcellularLocation>
        <location evidence="1">Nucleus</location>
        <location evidence="1">Nuclear pore complex</location>
    </subcellularLocation>
</comment>
<dbReference type="HOGENOM" id="CLU_615504_0_0_1"/>
<evidence type="ECO:0000256" key="2">
    <source>
        <dbReference type="ARBA" id="ARBA00011056"/>
    </source>
</evidence>
<dbReference type="eggNOG" id="KOG2412">
    <property type="taxonomic scope" value="Eukaryota"/>
</dbReference>
<evidence type="ECO:0000313" key="13">
    <source>
        <dbReference type="EMBL" id="EGG03034.1"/>
    </source>
</evidence>
<keyword evidence="14" id="KW-1185">Reference proteome</keyword>
<dbReference type="Pfam" id="PF07817">
    <property type="entry name" value="GLE1"/>
    <property type="match status" value="1"/>
</dbReference>
<dbReference type="STRING" id="747676.F4RX82"/>
<evidence type="ECO:0000256" key="10">
    <source>
        <dbReference type="ARBA" id="ARBA00029983"/>
    </source>
</evidence>
<evidence type="ECO:0000256" key="9">
    <source>
        <dbReference type="ARBA" id="ARBA00026227"/>
    </source>
</evidence>
<dbReference type="VEuPathDB" id="FungiDB:MELLADRAFT_90528"/>
<keyword evidence="7" id="KW-0906">Nuclear pore complex</keyword>
<evidence type="ECO:0000256" key="5">
    <source>
        <dbReference type="ARBA" id="ARBA00022927"/>
    </source>
</evidence>
<keyword evidence="6" id="KW-0811">Translocation</keyword>
<dbReference type="GO" id="GO:0044614">
    <property type="term" value="C:nuclear pore cytoplasmic filaments"/>
    <property type="evidence" value="ECO:0007669"/>
    <property type="project" value="TreeGrafter"/>
</dbReference>
<sequence>MISYSGPFCKPLSVQLNQSTPSPFANPPNLSKSIYSSPLKSSSRSSHHRIQNISTSSSEEEEEDGEEEDSEEEKWPIRKQDPSRYQSTSYLVPDHDSLQVWDQEGRRSTYLISMKKTSERRKQFEEIHHKTIQRVNERQEAVYEEQMNELSKVLEQIELDQSREIRTIKEGFERRERDRLKVFDELIRKAEEIEKEETLRVFKIKQEEAEKKAREERQAEEERNRSEVQARLEKDQLRLKNELELRKKEVMEKKRIEKDLEDSLDRNQKDSLKENYMKWYRVIEQIKQTVLPNVSSNESFKTICRQAKRKITLKVGQLTNSSKQIQKVIIELGEVLQQTKQSDLNVYIWACNHLSKALIKQSETEVTAKPSTVYPLSRVVIGLILIGYPELGQVMMARIVKKCYFVTSHRPIKFETESDELYGKRLGYLVGGGRKNDEGLVHGYK</sequence>
<dbReference type="GO" id="GO:0000822">
    <property type="term" value="F:inositol hexakisphosphate binding"/>
    <property type="evidence" value="ECO:0007669"/>
    <property type="project" value="TreeGrafter"/>
</dbReference>
<dbReference type="AlphaFoldDB" id="F4RX82"/>
<dbReference type="KEGG" id="mlr:MELLADRAFT_90528"/>
<gene>
    <name evidence="13" type="ORF">MELLADRAFT_90528</name>
</gene>
<dbReference type="Proteomes" id="UP000001072">
    <property type="component" value="Unassembled WGS sequence"/>
</dbReference>
<feature type="compositionally biased region" description="Acidic residues" evidence="12">
    <location>
        <begin position="58"/>
        <end position="72"/>
    </location>
</feature>
<evidence type="ECO:0000256" key="6">
    <source>
        <dbReference type="ARBA" id="ARBA00023010"/>
    </source>
</evidence>
<evidence type="ECO:0000256" key="7">
    <source>
        <dbReference type="ARBA" id="ARBA00023132"/>
    </source>
</evidence>
<feature type="region of interest" description="Disordered" evidence="12">
    <location>
        <begin position="1"/>
        <end position="91"/>
    </location>
</feature>
<comment type="similarity">
    <text evidence="2">Belongs to the GLE1 family.</text>
</comment>
<dbReference type="GO" id="GO:0015031">
    <property type="term" value="P:protein transport"/>
    <property type="evidence" value="ECO:0007669"/>
    <property type="project" value="UniProtKB-KW"/>
</dbReference>
<dbReference type="RefSeq" id="XP_007413827.1">
    <property type="nucleotide sequence ID" value="XM_007413765.1"/>
</dbReference>
<dbReference type="Gene3D" id="1.25.40.510">
    <property type="entry name" value="GLE1-like"/>
    <property type="match status" value="1"/>
</dbReference>
<keyword evidence="8" id="KW-0539">Nucleus</keyword>
<dbReference type="GO" id="GO:0005737">
    <property type="term" value="C:cytoplasm"/>
    <property type="evidence" value="ECO:0007669"/>
    <property type="project" value="TreeGrafter"/>
</dbReference>
<dbReference type="InParanoid" id="F4RX82"/>
<keyword evidence="4" id="KW-0509">mRNA transport</keyword>
<feature type="compositionally biased region" description="Polar residues" evidence="12">
    <location>
        <begin position="14"/>
        <end position="23"/>
    </location>
</feature>
<dbReference type="PANTHER" id="PTHR12960:SF0">
    <property type="entry name" value="MRNA EXPORT FACTOR GLE1"/>
    <property type="match status" value="1"/>
</dbReference>
<organism evidence="14">
    <name type="scientific">Melampsora larici-populina (strain 98AG31 / pathotype 3-4-7)</name>
    <name type="common">Poplar leaf rust fungus</name>
    <dbReference type="NCBI Taxonomy" id="747676"/>
    <lineage>
        <taxon>Eukaryota</taxon>
        <taxon>Fungi</taxon>
        <taxon>Dikarya</taxon>
        <taxon>Basidiomycota</taxon>
        <taxon>Pucciniomycotina</taxon>
        <taxon>Pucciniomycetes</taxon>
        <taxon>Pucciniales</taxon>
        <taxon>Melampsoraceae</taxon>
        <taxon>Melampsora</taxon>
    </lineage>
</organism>
<proteinExistence type="inferred from homology"/>
<evidence type="ECO:0000256" key="1">
    <source>
        <dbReference type="ARBA" id="ARBA00004567"/>
    </source>
</evidence>
<dbReference type="GO" id="GO:0031369">
    <property type="term" value="F:translation initiation factor binding"/>
    <property type="evidence" value="ECO:0007669"/>
    <property type="project" value="TreeGrafter"/>
</dbReference>
<keyword evidence="5" id="KW-0653">Protein transport</keyword>
<dbReference type="GO" id="GO:0016973">
    <property type="term" value="P:poly(A)+ mRNA export from nucleus"/>
    <property type="evidence" value="ECO:0007669"/>
    <property type="project" value="InterPro"/>
</dbReference>
<dbReference type="EMBL" id="GL883127">
    <property type="protein sequence ID" value="EGG03034.1"/>
    <property type="molecule type" value="Genomic_DNA"/>
</dbReference>
<evidence type="ECO:0000256" key="12">
    <source>
        <dbReference type="SAM" id="MobiDB-lite"/>
    </source>
</evidence>
<feature type="coiled-coil region" evidence="11">
    <location>
        <begin position="199"/>
        <end position="254"/>
    </location>
</feature>
<dbReference type="GO" id="GO:0005543">
    <property type="term" value="F:phospholipid binding"/>
    <property type="evidence" value="ECO:0007669"/>
    <property type="project" value="TreeGrafter"/>
</dbReference>
<dbReference type="OrthoDB" id="420884at2759"/>
<keyword evidence="11" id="KW-0175">Coiled coil</keyword>
<evidence type="ECO:0000256" key="8">
    <source>
        <dbReference type="ARBA" id="ARBA00023242"/>
    </source>
</evidence>
<evidence type="ECO:0000313" key="14">
    <source>
        <dbReference type="Proteomes" id="UP000001072"/>
    </source>
</evidence>
<evidence type="ECO:0000256" key="11">
    <source>
        <dbReference type="SAM" id="Coils"/>
    </source>
</evidence>
<feature type="compositionally biased region" description="Low complexity" evidence="12">
    <location>
        <begin position="30"/>
        <end position="44"/>
    </location>
</feature>